<gene>
    <name evidence="1" type="ORF">DLR72_18835</name>
</gene>
<proteinExistence type="predicted"/>
<dbReference type="RefSeq" id="WP_181725353.1">
    <property type="nucleotide sequence ID" value="NZ_CAWQMY010000077.1"/>
</dbReference>
<protein>
    <submittedName>
        <fullName evidence="1">Uncharacterized protein</fullName>
    </submittedName>
</protein>
<sequence length="328" mass="37087">DTLSKYRILIVSKSNSIDQHCTLLSNGTSIAVVNEDKLLNTNDIYHEVTHLFALSGYLVIDEGLATFIEDIAPIFSDLEDVAVAEEWLKHKVRSRTNKSNPYVYGAASICAALLTGGVKNAKNLIRLCQRSNSEYQCYNLMEESLKKSDDLIYSKDACPESINLTDDYFSGRHASFKSKIRCIIIEDPINYTYDEWLNIARCSVLLASEPYFDKEFSDNVNNVSKKIPIDLVNIRWLFNVSSQIKSVYSCTSQDLLINSSKSLITNLSVKIDDDNLGKDAMIILMYLYYYLPKFAGGSIENAISLSRIMNLKHGIIVPEFKYIKNDSE</sequence>
<name>A0ABD7FQ82_9VIBR</name>
<evidence type="ECO:0000313" key="1">
    <source>
        <dbReference type="EMBL" id="RBM58250.1"/>
    </source>
</evidence>
<dbReference type="EMBL" id="QKKU01000168">
    <property type="protein sequence ID" value="RBM58250.1"/>
    <property type="molecule type" value="Genomic_DNA"/>
</dbReference>
<dbReference type="Proteomes" id="UP000252199">
    <property type="component" value="Unassembled WGS sequence"/>
</dbReference>
<evidence type="ECO:0000313" key="2">
    <source>
        <dbReference type="Proteomes" id="UP000252199"/>
    </source>
</evidence>
<dbReference type="AlphaFoldDB" id="A0ABD7FQ82"/>
<feature type="non-terminal residue" evidence="1">
    <location>
        <position position="1"/>
    </location>
</feature>
<accession>A0ABD7FQ82</accession>
<comment type="caution">
    <text evidence="1">The sequence shown here is derived from an EMBL/GenBank/DDBJ whole genome shotgun (WGS) entry which is preliminary data.</text>
</comment>
<reference evidence="1 2" key="1">
    <citation type="submission" date="2018-06" db="EMBL/GenBank/DDBJ databases">
        <title>Draft genome sequences of nine Vibrio sp. clinical isolates from across the United States representing the closest known relative of Vibrio cholerae.</title>
        <authorList>
            <person name="Islam M.T."/>
            <person name="Liang K."/>
            <person name="Im M.S."/>
            <person name="Winkjer J."/>
            <person name="Busby S."/>
            <person name="Batra D."/>
            <person name="Rowe L."/>
            <person name="Tarr C.L."/>
            <person name="Boucher Y."/>
        </authorList>
    </citation>
    <scope>NUCLEOTIDE SEQUENCE [LARGE SCALE GENOMIC DNA]</scope>
    <source>
        <strain evidence="1 2">2017V-1110</strain>
    </source>
</reference>
<organism evidence="1 2">
    <name type="scientific">Vibrio paracholerae</name>
    <dbReference type="NCBI Taxonomy" id="650003"/>
    <lineage>
        <taxon>Bacteria</taxon>
        <taxon>Pseudomonadati</taxon>
        <taxon>Pseudomonadota</taxon>
        <taxon>Gammaproteobacteria</taxon>
        <taxon>Vibrionales</taxon>
        <taxon>Vibrionaceae</taxon>
        <taxon>Vibrio</taxon>
    </lineage>
</organism>